<feature type="region of interest" description="Disordered" evidence="3">
    <location>
        <begin position="239"/>
        <end position="268"/>
    </location>
</feature>
<comment type="caution">
    <text evidence="5">The sequence shown here is derived from an EMBL/GenBank/DDBJ whole genome shotgun (WGS) entry which is preliminary data.</text>
</comment>
<keyword evidence="6" id="KW-1185">Reference proteome</keyword>
<dbReference type="EMBL" id="RKST01000006">
    <property type="protein sequence ID" value="RUM98469.1"/>
    <property type="molecule type" value="Genomic_DNA"/>
</dbReference>
<dbReference type="GO" id="GO:0005524">
    <property type="term" value="F:ATP binding"/>
    <property type="evidence" value="ECO:0007669"/>
    <property type="project" value="UniProtKB-KW"/>
</dbReference>
<dbReference type="PANTHER" id="PTHR16305">
    <property type="entry name" value="TESTICULAR SOLUBLE ADENYLYL CYCLASE"/>
    <property type="match status" value="1"/>
</dbReference>
<dbReference type="InterPro" id="IPR036388">
    <property type="entry name" value="WH-like_DNA-bd_sf"/>
</dbReference>
<dbReference type="InterPro" id="IPR027417">
    <property type="entry name" value="P-loop_NTPase"/>
</dbReference>
<evidence type="ECO:0000256" key="2">
    <source>
        <dbReference type="ARBA" id="ARBA00022840"/>
    </source>
</evidence>
<evidence type="ECO:0000313" key="5">
    <source>
        <dbReference type="EMBL" id="RUM98469.1"/>
    </source>
</evidence>
<evidence type="ECO:0000259" key="4">
    <source>
        <dbReference type="SMART" id="SM01043"/>
    </source>
</evidence>
<dbReference type="SUPFAM" id="SSF48452">
    <property type="entry name" value="TPR-like"/>
    <property type="match status" value="1"/>
</dbReference>
<dbReference type="Proteomes" id="UP000281647">
    <property type="component" value="Unassembled WGS sequence"/>
</dbReference>
<dbReference type="GO" id="GO:0005737">
    <property type="term" value="C:cytoplasm"/>
    <property type="evidence" value="ECO:0007669"/>
    <property type="project" value="TreeGrafter"/>
</dbReference>
<reference evidence="5 6" key="1">
    <citation type="submission" date="2018-11" db="EMBL/GenBank/DDBJ databases">
        <title>Pseudaminobacter arsenicus sp. nov., an arsenic-resistant bacterium isolated from arsenic-rich aquifers.</title>
        <authorList>
            <person name="Mu Y."/>
        </authorList>
    </citation>
    <scope>NUCLEOTIDE SEQUENCE [LARGE SCALE GENOMIC DNA]</scope>
    <source>
        <strain evidence="5 6">CB3</strain>
    </source>
</reference>
<evidence type="ECO:0000256" key="1">
    <source>
        <dbReference type="ARBA" id="ARBA00022741"/>
    </source>
</evidence>
<dbReference type="PANTHER" id="PTHR16305:SF28">
    <property type="entry name" value="GUANYLATE CYCLASE DOMAIN-CONTAINING PROTEIN"/>
    <property type="match status" value="1"/>
</dbReference>
<dbReference type="SUPFAM" id="SSF46894">
    <property type="entry name" value="C-terminal effector domain of the bipartite response regulators"/>
    <property type="match status" value="1"/>
</dbReference>
<dbReference type="SMART" id="SM01043">
    <property type="entry name" value="BTAD"/>
    <property type="match status" value="1"/>
</dbReference>
<dbReference type="OrthoDB" id="9785312at2"/>
<dbReference type="InterPro" id="IPR016032">
    <property type="entry name" value="Sig_transdc_resp-reg_C-effctor"/>
</dbReference>
<dbReference type="Pfam" id="PF03704">
    <property type="entry name" value="BTAD"/>
    <property type="match status" value="1"/>
</dbReference>
<dbReference type="InterPro" id="IPR041664">
    <property type="entry name" value="AAA_16"/>
</dbReference>
<feature type="domain" description="Bacterial transcriptional activator" evidence="4">
    <location>
        <begin position="97"/>
        <end position="236"/>
    </location>
</feature>
<proteinExistence type="predicted"/>
<dbReference type="InterPro" id="IPR011990">
    <property type="entry name" value="TPR-like_helical_dom_sf"/>
</dbReference>
<name>A0A432V8I8_9HYPH</name>
<dbReference type="InterPro" id="IPR005158">
    <property type="entry name" value="BTAD"/>
</dbReference>
<dbReference type="SUPFAM" id="SSF52540">
    <property type="entry name" value="P-loop containing nucleoside triphosphate hydrolases"/>
    <property type="match status" value="1"/>
</dbReference>
<organism evidence="5 6">
    <name type="scientific">Borborobacter arsenicus</name>
    <dbReference type="NCBI Taxonomy" id="1851146"/>
    <lineage>
        <taxon>Bacteria</taxon>
        <taxon>Pseudomonadati</taxon>
        <taxon>Pseudomonadota</taxon>
        <taxon>Alphaproteobacteria</taxon>
        <taxon>Hyphomicrobiales</taxon>
        <taxon>Phyllobacteriaceae</taxon>
        <taxon>Borborobacter</taxon>
    </lineage>
</organism>
<dbReference type="Gene3D" id="1.10.10.10">
    <property type="entry name" value="Winged helix-like DNA-binding domain superfamily/Winged helix DNA-binding domain"/>
    <property type="match status" value="1"/>
</dbReference>
<dbReference type="Pfam" id="PF13191">
    <property type="entry name" value="AAA_16"/>
    <property type="match status" value="1"/>
</dbReference>
<accession>A0A432V8I8</accession>
<sequence length="1270" mass="140143">MPFCLRLLGGFELYRNETQLHIASAKQRCLIASLALAMPGICNRDDLAEKLWGWRHDGSAKQSLRTALTHLRKQFTPDQLLVAHHEEVGLDPEQMTVDALQFQALLGSDDPQSLRAAADLYRGDFLDGLRVREGDIERWISDQRGWYRSRALEVFVKLSGLALASSDFDLAIDSARRAVVLDDLAEEAHRALLNALIAGNRRGEAMRHARSMLDLFESALSVTPSAETMAVIDKIRMESETRERAAEPEAPAPIADSPIAASTEPEPAAGKQGLIEQSLIVALSYEIAGVGQLAANGADAEELAEVVDDLTRILLNVAGEWFGVASALGPEHGAIFFGVEGQTEDYASDGLTAAIELSEAISNYRSAKHPEHGFALKAALDDGVALVITSGTVRVVGAPELRARAALRKIAEPAIVITESLRSHISGYFRLQPYPGQQANGGDIHETLWTLIAPKRQPDRFHAMRRRILPLIGRRSELEMLTGRWADARAGNGQVAILRGESGIGKSRLVHDLRGRLRAAGARLWVLQCNPNGRQTPFAPLLNMFAGPRRKRDRPEQLFVRALRRLGLEQTESIIQLGTTAGIVSLARPAPAALPVKEALRLTRRAIGEIVNALASRGPACLIVEDIHWADASTLAELEALGRWIEDKPILIVATTRDDALRAMSSEGNTLDLTLRRLDKEEAAALATAMWEMAADERPSPEQIASIAGLSDGIPLFLEEMVLWRIRAGQHIGASAPLRADEADNPAIPLTNLLISRINALGQARILAQIAAVIGQNFDFSTLREVAQNMLPDETLPELASLLVDQHILRQTWPLPEAEYEFRHTLLREAAYSSLRDTDRRVLHERVFRRLEREQAAGLPVNHADLAWHAERAGNFREAADILTRWGRESAARSAISEARSALARALRLTENVDEIDARSRLQLDIIAAYGPLVISHAGPRDEQAKQLYARGVDIARQRPAAERVDWFPVFWGWWYTGSDFRVMHDRAMRVQEMLSDVDDPEIVLQINHCIWAIDFNLGRHRATLEAIDNGLAHYDENRARLNRALFGGHDAKVCGLGQKALSLWLTGRTADSDHALQEMVEFVDGIGHLASKAHSLDTEAVSAFYRNDHARLAEVATRMDHFASEHEMDFLAGLAMLFGGWAEAHRHDPAGGLLRLQRGLDTLKQLGSVVDLPIYLDMQATLLARDGRIREAFDVVSEAIAEAEQSGHAYWLAELYRRRADLRSQLQDEPGDVAADLKAALAAAREQDAVALLRRSEQSVREIGLAVEI</sequence>
<gene>
    <name evidence="5" type="ORF">EET67_07495</name>
</gene>
<protein>
    <recommendedName>
        <fullName evidence="4">Bacterial transcriptional activator domain-containing protein</fullName>
    </recommendedName>
</protein>
<keyword evidence="2" id="KW-0067">ATP-binding</keyword>
<dbReference type="GO" id="GO:0004016">
    <property type="term" value="F:adenylate cyclase activity"/>
    <property type="evidence" value="ECO:0007669"/>
    <property type="project" value="TreeGrafter"/>
</dbReference>
<dbReference type="AlphaFoldDB" id="A0A432V8I8"/>
<dbReference type="GO" id="GO:0006355">
    <property type="term" value="P:regulation of DNA-templated transcription"/>
    <property type="evidence" value="ECO:0007669"/>
    <property type="project" value="InterPro"/>
</dbReference>
<evidence type="ECO:0000256" key="3">
    <source>
        <dbReference type="SAM" id="MobiDB-lite"/>
    </source>
</evidence>
<dbReference type="GO" id="GO:0003677">
    <property type="term" value="F:DNA binding"/>
    <property type="evidence" value="ECO:0007669"/>
    <property type="project" value="InterPro"/>
</dbReference>
<dbReference type="Gene3D" id="1.25.40.10">
    <property type="entry name" value="Tetratricopeptide repeat domain"/>
    <property type="match status" value="1"/>
</dbReference>
<evidence type="ECO:0000313" key="6">
    <source>
        <dbReference type="Proteomes" id="UP000281647"/>
    </source>
</evidence>
<feature type="compositionally biased region" description="Low complexity" evidence="3">
    <location>
        <begin position="248"/>
        <end position="263"/>
    </location>
</feature>
<keyword evidence="1" id="KW-0547">Nucleotide-binding</keyword>